<dbReference type="PANTHER" id="PTHR10996">
    <property type="entry name" value="2-HYDROXYACID DEHYDROGENASE-RELATED"/>
    <property type="match status" value="1"/>
</dbReference>
<dbReference type="GO" id="GO:0030267">
    <property type="term" value="F:glyoxylate reductase (NADPH) activity"/>
    <property type="evidence" value="ECO:0007669"/>
    <property type="project" value="UniProtKB-EC"/>
</dbReference>
<evidence type="ECO:0000313" key="7">
    <source>
        <dbReference type="Proteomes" id="UP000277294"/>
    </source>
</evidence>
<dbReference type="PANTHER" id="PTHR10996:SF178">
    <property type="entry name" value="2-HYDROXYACID DEHYDROGENASE YGL185C-RELATED"/>
    <property type="match status" value="1"/>
</dbReference>
<dbReference type="InterPro" id="IPR006140">
    <property type="entry name" value="D-isomer_DH_NAD-bd"/>
</dbReference>
<organism evidence="6 7">
    <name type="scientific">Pigmentiphaga humi</name>
    <dbReference type="NCBI Taxonomy" id="2478468"/>
    <lineage>
        <taxon>Bacteria</taxon>
        <taxon>Pseudomonadati</taxon>
        <taxon>Pseudomonadota</taxon>
        <taxon>Betaproteobacteria</taxon>
        <taxon>Burkholderiales</taxon>
        <taxon>Alcaligenaceae</taxon>
        <taxon>Pigmentiphaga</taxon>
    </lineage>
</organism>
<evidence type="ECO:0000256" key="1">
    <source>
        <dbReference type="ARBA" id="ARBA00023002"/>
    </source>
</evidence>
<reference evidence="6 7" key="1">
    <citation type="submission" date="2018-10" db="EMBL/GenBank/DDBJ databases">
        <authorList>
            <person name="Criscuolo A."/>
        </authorList>
    </citation>
    <scope>NUCLEOTIDE SEQUENCE [LARGE SCALE GENOMIC DNA]</scope>
    <source>
        <strain evidence="6">DnA1</strain>
    </source>
</reference>
<dbReference type="GO" id="GO:0016618">
    <property type="term" value="F:hydroxypyruvate reductase [NAD(P)H] activity"/>
    <property type="evidence" value="ECO:0007669"/>
    <property type="project" value="TreeGrafter"/>
</dbReference>
<feature type="domain" description="D-isomer specific 2-hydroxyacid dehydrogenase catalytic" evidence="4">
    <location>
        <begin position="25"/>
        <end position="315"/>
    </location>
</feature>
<comment type="similarity">
    <text evidence="3">Belongs to the D-isomer specific 2-hydroxyacid dehydrogenase family.</text>
</comment>
<dbReference type="Pfam" id="PF02826">
    <property type="entry name" value="2-Hacid_dh_C"/>
    <property type="match status" value="1"/>
</dbReference>
<accession>A0A3P4AZM2</accession>
<dbReference type="RefSeq" id="WP_124078949.1">
    <property type="nucleotide sequence ID" value="NZ_UWPJ01000014.1"/>
</dbReference>
<proteinExistence type="inferred from homology"/>
<keyword evidence="6" id="KW-0670">Pyruvate</keyword>
<dbReference type="EC" id="1.1.1.79" evidence="6"/>
<dbReference type="Gene3D" id="3.40.50.720">
    <property type="entry name" value="NAD(P)-binding Rossmann-like Domain"/>
    <property type="match status" value="2"/>
</dbReference>
<dbReference type="EMBL" id="UWPJ01000014">
    <property type="protein sequence ID" value="VCU69519.1"/>
    <property type="molecule type" value="Genomic_DNA"/>
</dbReference>
<dbReference type="InterPro" id="IPR036291">
    <property type="entry name" value="NAD(P)-bd_dom_sf"/>
</dbReference>
<protein>
    <submittedName>
        <fullName evidence="6">Glyoxylate/hydroxypyruvate reductase B</fullName>
        <ecNumber evidence="6">1.1.1.79</ecNumber>
    </submittedName>
</protein>
<evidence type="ECO:0000259" key="5">
    <source>
        <dbReference type="Pfam" id="PF02826"/>
    </source>
</evidence>
<dbReference type="OrthoDB" id="9805416at2"/>
<dbReference type="SUPFAM" id="SSF51735">
    <property type="entry name" value="NAD(P)-binding Rossmann-fold domains"/>
    <property type="match status" value="1"/>
</dbReference>
<dbReference type="SUPFAM" id="SSF52283">
    <property type="entry name" value="Formate/glycerate dehydrogenase catalytic domain-like"/>
    <property type="match status" value="1"/>
</dbReference>
<keyword evidence="1 3" id="KW-0560">Oxidoreductase</keyword>
<evidence type="ECO:0000256" key="2">
    <source>
        <dbReference type="ARBA" id="ARBA00023027"/>
    </source>
</evidence>
<sequence length="322" mass="33546">MPTQVLSIIALPPAMREGLGRHYQLHDCAGGPDTVDWTAPALAQVRAVVTNGSIGFTSQQMDRLPGLAVICAMGAGTENIDVEAAKARNIAVTNSAGANAATVADHALGLALALARGYRPISERLARGEAWSSLRAPRPSLDKSRVGIIGMGQIGRMVAARAAACGAAIAYHGPSAKSDAPGTYYPDLIEMARDSEFLFACCPGGPRTRHLLDARVFEALGPRGFVINVSRGTVLKTADLLEALRQGKLAGAGLDVLEEEPAPPPALVSELAGMDNVLLTPHISGRSPAAVLVQLEILLESLDDALAGRRPRYAVDRAGAEG</sequence>
<dbReference type="InterPro" id="IPR050223">
    <property type="entry name" value="D-isomer_2-hydroxyacid_DH"/>
</dbReference>
<feature type="domain" description="D-isomer specific 2-hydroxyacid dehydrogenase NAD-binding" evidence="5">
    <location>
        <begin position="108"/>
        <end position="284"/>
    </location>
</feature>
<dbReference type="InterPro" id="IPR006139">
    <property type="entry name" value="D-isomer_2_OHA_DH_cat_dom"/>
</dbReference>
<evidence type="ECO:0000313" key="6">
    <source>
        <dbReference type="EMBL" id="VCU69519.1"/>
    </source>
</evidence>
<gene>
    <name evidence="6" type="primary">ghrB_2</name>
    <name evidence="6" type="ORF">PIGHUM_01582</name>
</gene>
<dbReference type="Proteomes" id="UP000277294">
    <property type="component" value="Unassembled WGS sequence"/>
</dbReference>
<dbReference type="GO" id="GO:0005829">
    <property type="term" value="C:cytosol"/>
    <property type="evidence" value="ECO:0007669"/>
    <property type="project" value="TreeGrafter"/>
</dbReference>
<dbReference type="Pfam" id="PF00389">
    <property type="entry name" value="2-Hacid_dh"/>
    <property type="match status" value="1"/>
</dbReference>
<dbReference type="AlphaFoldDB" id="A0A3P4AZM2"/>
<keyword evidence="7" id="KW-1185">Reference proteome</keyword>
<evidence type="ECO:0000259" key="4">
    <source>
        <dbReference type="Pfam" id="PF00389"/>
    </source>
</evidence>
<evidence type="ECO:0000256" key="3">
    <source>
        <dbReference type="RuleBase" id="RU003719"/>
    </source>
</evidence>
<keyword evidence="2" id="KW-0520">NAD</keyword>
<dbReference type="GO" id="GO:0051287">
    <property type="term" value="F:NAD binding"/>
    <property type="evidence" value="ECO:0007669"/>
    <property type="project" value="InterPro"/>
</dbReference>
<name>A0A3P4AZM2_9BURK</name>